<dbReference type="EnsemblPlants" id="AES61153">
    <property type="protein sequence ID" value="AES61153"/>
    <property type="gene ID" value="MTR_1g079470"/>
</dbReference>
<dbReference type="Proteomes" id="UP000002051">
    <property type="component" value="Unassembled WGS sequence"/>
</dbReference>
<dbReference type="eggNOG" id="ENOG502QSM9">
    <property type="taxonomic scope" value="Eukaryota"/>
</dbReference>
<dbReference type="OrthoDB" id="69229at2759"/>
<evidence type="ECO:0000313" key="6">
    <source>
        <dbReference type="EMBL" id="AES61153.2"/>
    </source>
</evidence>
<reference evidence="6 9" key="2">
    <citation type="journal article" date="2014" name="BMC Genomics">
        <title>An improved genome release (version Mt4.0) for the model legume Medicago truncatula.</title>
        <authorList>
            <person name="Tang H."/>
            <person name="Krishnakumar V."/>
            <person name="Bidwell S."/>
            <person name="Rosen B."/>
            <person name="Chan A."/>
            <person name="Zhou S."/>
            <person name="Gentzbittel L."/>
            <person name="Childs K.L."/>
            <person name="Yandell M."/>
            <person name="Gundlach H."/>
            <person name="Mayer K.F."/>
            <person name="Schwartz D.C."/>
            <person name="Town C.D."/>
        </authorList>
    </citation>
    <scope>GENOME REANNOTATION</scope>
    <source>
        <strain evidence="6">A17</strain>
        <strain evidence="8 9">cv. Jemalong A17</strain>
    </source>
</reference>
<evidence type="ECO:0000256" key="1">
    <source>
        <dbReference type="ARBA" id="ARBA00022723"/>
    </source>
</evidence>
<feature type="compositionally biased region" description="Basic residues" evidence="4">
    <location>
        <begin position="568"/>
        <end position="581"/>
    </location>
</feature>
<evidence type="ECO:0000313" key="9">
    <source>
        <dbReference type="Proteomes" id="UP000002051"/>
    </source>
</evidence>
<dbReference type="EMBL" id="CM001217">
    <property type="protein sequence ID" value="AES61153.2"/>
    <property type="molecule type" value="Genomic_DNA"/>
</dbReference>
<dbReference type="Gramene" id="rna4522">
    <property type="protein sequence ID" value="RHN80582.1"/>
    <property type="gene ID" value="gene4522"/>
</dbReference>
<sequence>MNPPPAQLPPPSQLPPPLSPPPQQHPPPLLPPPPPLNLNTTLSSLTNLLTFSTQILSTTPQPQTPTTNLIPCLFNPNHLIPPPSLFLHHLRCPSSPRPLPHIDHLLTSLSYPKTLQNPTSIHLSSYLDFTNFFYNNCPGVVTFSDANSVAQTATFHLPDFLSRECSTVCSPTPNHKPSPIVPSEYYYITREIESWNNFPITYSNSVFRAIFGIGIAKESEMVNWLLSNSSRYGIVIDTSMQKHIFLLFCLGFKAILRDAFLLNNVLMWLESQVSILYGVSGKLFVLNFVKKCILVGASALLLFPLGNEGGESVGSKEGKSDTNCIRERKILMPQVVAAVAALHERALLERKIKEFWFSHPSNNYQLKAEHCYLSDKAKEERNKRADYRPIIEYDWVHQQHSHHQETQKEKTREELLAEERDYKRRRMSYRGKKRNQSTIQVMRDLIGEYMEEIKLAAGVKSPVNVSEDSGMPPPPPKLLSSHTISTEANNSREVSHDSPAVTISNPDHHEQQSHTNYSDKSKVVHDATSRDYEQRKQGHQGSHHHGGDERGTDQENHRSHASTSPERHRSRSRSHEHRVHHEKQDYSGRKKYNNSSRTKDRWQNDTHKNHTSDSFSRSDPSESRGVGEHDISSDDKYIKPDKF</sequence>
<dbReference type="STRING" id="3880.G7I5N2"/>
<evidence type="ECO:0000256" key="2">
    <source>
        <dbReference type="ARBA" id="ARBA00022771"/>
    </source>
</evidence>
<reference evidence="7" key="4">
    <citation type="journal article" date="2018" name="Nat. Plants">
        <title>Whole-genome landscape of Medicago truncatula symbiotic genes.</title>
        <authorList>
            <person name="Pecrix Y."/>
            <person name="Gamas P."/>
            <person name="Carrere S."/>
        </authorList>
    </citation>
    <scope>NUCLEOTIDE SEQUENCE</scope>
    <source>
        <tissue evidence="7">Leaves</tissue>
    </source>
</reference>
<keyword evidence="9" id="KW-1185">Reference proteome</keyword>
<dbReference type="PANTHER" id="PTHR21402">
    <property type="entry name" value="GAMETOCYTE SPECIFIC FACTOR 1-RELATED"/>
    <property type="match status" value="1"/>
</dbReference>
<dbReference type="InterPro" id="IPR051591">
    <property type="entry name" value="UPF0224_FAM112_RNA_Proc"/>
</dbReference>
<evidence type="ECO:0000259" key="5">
    <source>
        <dbReference type="PROSITE" id="PS51800"/>
    </source>
</evidence>
<feature type="region of interest" description="Disordered" evidence="4">
    <location>
        <begin position="463"/>
        <end position="643"/>
    </location>
</feature>
<evidence type="ECO:0000313" key="8">
    <source>
        <dbReference type="EnsemblPlants" id="AES61153"/>
    </source>
</evidence>
<reference evidence="6 9" key="1">
    <citation type="journal article" date="2011" name="Nature">
        <title>The Medicago genome provides insight into the evolution of rhizobial symbioses.</title>
        <authorList>
            <person name="Young N.D."/>
            <person name="Debelle F."/>
            <person name="Oldroyd G.E."/>
            <person name="Geurts R."/>
            <person name="Cannon S.B."/>
            <person name="Udvardi M.K."/>
            <person name="Benedito V.A."/>
            <person name="Mayer K.F."/>
            <person name="Gouzy J."/>
            <person name="Schoof H."/>
            <person name="Van de Peer Y."/>
            <person name="Proost S."/>
            <person name="Cook D.R."/>
            <person name="Meyers B.C."/>
            <person name="Spannagl M."/>
            <person name="Cheung F."/>
            <person name="De Mita S."/>
            <person name="Krishnakumar V."/>
            <person name="Gundlach H."/>
            <person name="Zhou S."/>
            <person name="Mudge J."/>
            <person name="Bharti A.K."/>
            <person name="Murray J.D."/>
            <person name="Naoumkina M.A."/>
            <person name="Rosen B."/>
            <person name="Silverstein K.A."/>
            <person name="Tang H."/>
            <person name="Rombauts S."/>
            <person name="Zhao P.X."/>
            <person name="Zhou P."/>
            <person name="Barbe V."/>
            <person name="Bardou P."/>
            <person name="Bechner M."/>
            <person name="Bellec A."/>
            <person name="Berger A."/>
            <person name="Berges H."/>
            <person name="Bidwell S."/>
            <person name="Bisseling T."/>
            <person name="Choisne N."/>
            <person name="Couloux A."/>
            <person name="Denny R."/>
            <person name="Deshpande S."/>
            <person name="Dai X."/>
            <person name="Doyle J.J."/>
            <person name="Dudez A.M."/>
            <person name="Farmer A.D."/>
            <person name="Fouteau S."/>
            <person name="Franken C."/>
            <person name="Gibelin C."/>
            <person name="Gish J."/>
            <person name="Goldstein S."/>
            <person name="Gonzalez A.J."/>
            <person name="Green P.J."/>
            <person name="Hallab A."/>
            <person name="Hartog M."/>
            <person name="Hua A."/>
            <person name="Humphray S.J."/>
            <person name="Jeong D.H."/>
            <person name="Jing Y."/>
            <person name="Jocker A."/>
            <person name="Kenton S.M."/>
            <person name="Kim D.J."/>
            <person name="Klee K."/>
            <person name="Lai H."/>
            <person name="Lang C."/>
            <person name="Lin S."/>
            <person name="Macmil S.L."/>
            <person name="Magdelenat G."/>
            <person name="Matthews L."/>
            <person name="McCorrison J."/>
            <person name="Monaghan E.L."/>
            <person name="Mun J.H."/>
            <person name="Najar F.Z."/>
            <person name="Nicholson C."/>
            <person name="Noirot C."/>
            <person name="O'Bleness M."/>
            <person name="Paule C.R."/>
            <person name="Poulain J."/>
            <person name="Prion F."/>
            <person name="Qin B."/>
            <person name="Qu C."/>
            <person name="Retzel E.F."/>
            <person name="Riddle C."/>
            <person name="Sallet E."/>
            <person name="Samain S."/>
            <person name="Samson N."/>
            <person name="Sanders I."/>
            <person name="Saurat O."/>
            <person name="Scarpelli C."/>
            <person name="Schiex T."/>
            <person name="Segurens B."/>
            <person name="Severin A.J."/>
            <person name="Sherrier D.J."/>
            <person name="Shi R."/>
            <person name="Sims S."/>
            <person name="Singer S.R."/>
            <person name="Sinharoy S."/>
            <person name="Sterck L."/>
            <person name="Viollet A."/>
            <person name="Wang B.B."/>
            <person name="Wang K."/>
            <person name="Wang M."/>
            <person name="Wang X."/>
            <person name="Warfsmann J."/>
            <person name="Weissenbach J."/>
            <person name="White D.D."/>
            <person name="White J.D."/>
            <person name="Wiley G.B."/>
            <person name="Wincker P."/>
            <person name="Xing Y."/>
            <person name="Yang L."/>
            <person name="Yao Z."/>
            <person name="Ying F."/>
            <person name="Zhai J."/>
            <person name="Zhou L."/>
            <person name="Zuber A."/>
            <person name="Denarie J."/>
            <person name="Dixon R.A."/>
            <person name="May G.D."/>
            <person name="Schwartz D.C."/>
            <person name="Rogers J."/>
            <person name="Quetier F."/>
            <person name="Town C.D."/>
            <person name="Roe B.A."/>
        </authorList>
    </citation>
    <scope>NUCLEOTIDE SEQUENCE [LARGE SCALE GENOMIC DNA]</scope>
    <source>
        <strain evidence="6">A17</strain>
        <strain evidence="8 9">cv. Jemalong A17</strain>
    </source>
</reference>
<dbReference type="PROSITE" id="PS51800">
    <property type="entry name" value="ZF_CHHC_U11_48K"/>
    <property type="match status" value="1"/>
</dbReference>
<feature type="domain" description="CHHC U11-48K-type" evidence="5">
    <location>
        <begin position="69"/>
        <end position="96"/>
    </location>
</feature>
<feature type="compositionally biased region" description="Basic and acidic residues" evidence="4">
    <location>
        <begin position="619"/>
        <end position="643"/>
    </location>
</feature>
<gene>
    <name evidence="6" type="ordered locus">MTR_1g079470</name>
    <name evidence="7" type="ORF">MtrunA17_Chr1g0189831</name>
</gene>
<dbReference type="PANTHER" id="PTHR21402:SF10">
    <property type="entry name" value="U11_U12 SMALL NUCLEAR RIBONUCLEOPROTEIN 48 KDA PROTEIN"/>
    <property type="match status" value="1"/>
</dbReference>
<dbReference type="HOGENOM" id="CLU_367008_0_0_1"/>
<keyword evidence="7" id="KW-0687">Ribonucleoprotein</keyword>
<feature type="compositionally biased region" description="Basic and acidic residues" evidence="4">
    <location>
        <begin position="545"/>
        <end position="558"/>
    </location>
</feature>
<proteinExistence type="predicted"/>
<evidence type="ECO:0000256" key="4">
    <source>
        <dbReference type="SAM" id="MobiDB-lite"/>
    </source>
</evidence>
<organism evidence="6 9">
    <name type="scientific">Medicago truncatula</name>
    <name type="common">Barrel medic</name>
    <name type="synonym">Medicago tribuloides</name>
    <dbReference type="NCBI Taxonomy" id="3880"/>
    <lineage>
        <taxon>Eukaryota</taxon>
        <taxon>Viridiplantae</taxon>
        <taxon>Streptophyta</taxon>
        <taxon>Embryophyta</taxon>
        <taxon>Tracheophyta</taxon>
        <taxon>Spermatophyta</taxon>
        <taxon>Magnoliopsida</taxon>
        <taxon>eudicotyledons</taxon>
        <taxon>Gunneridae</taxon>
        <taxon>Pentapetalae</taxon>
        <taxon>rosids</taxon>
        <taxon>fabids</taxon>
        <taxon>Fabales</taxon>
        <taxon>Fabaceae</taxon>
        <taxon>Papilionoideae</taxon>
        <taxon>50 kb inversion clade</taxon>
        <taxon>NPAAA clade</taxon>
        <taxon>Hologalegina</taxon>
        <taxon>IRL clade</taxon>
        <taxon>Trifolieae</taxon>
        <taxon>Medicago</taxon>
    </lineage>
</organism>
<keyword evidence="3" id="KW-0862">Zinc</keyword>
<dbReference type="PaxDb" id="3880-AES61153"/>
<dbReference type="GO" id="GO:1990904">
    <property type="term" value="C:ribonucleoprotein complex"/>
    <property type="evidence" value="ECO:0007669"/>
    <property type="project" value="UniProtKB-KW"/>
</dbReference>
<keyword evidence="1" id="KW-0479">Metal-binding</keyword>
<feature type="compositionally biased region" description="Basic and acidic residues" evidence="4">
    <location>
        <begin position="506"/>
        <end position="536"/>
    </location>
</feature>
<dbReference type="GO" id="GO:0008270">
    <property type="term" value="F:zinc ion binding"/>
    <property type="evidence" value="ECO:0007669"/>
    <property type="project" value="UniProtKB-KW"/>
</dbReference>
<dbReference type="AlphaFoldDB" id="G7I5N2"/>
<name>G7I5N2_MEDTR</name>
<dbReference type="InterPro" id="IPR022776">
    <property type="entry name" value="TRM13/UPF0224_CHHC_Znf_dom"/>
</dbReference>
<feature type="compositionally biased region" description="Polar residues" evidence="4">
    <location>
        <begin position="480"/>
        <end position="492"/>
    </location>
</feature>
<feature type="compositionally biased region" description="Basic and acidic residues" evidence="4">
    <location>
        <begin position="597"/>
        <end position="611"/>
    </location>
</feature>
<evidence type="ECO:0000256" key="3">
    <source>
        <dbReference type="ARBA" id="ARBA00022833"/>
    </source>
</evidence>
<accession>G7I5N2</accession>
<feature type="region of interest" description="Disordered" evidence="4">
    <location>
        <begin position="1"/>
        <end position="36"/>
    </location>
</feature>
<dbReference type="Proteomes" id="UP000265566">
    <property type="component" value="Chromosome 1"/>
</dbReference>
<keyword evidence="2" id="KW-0863">Zinc-finger</keyword>
<protein>
    <submittedName>
        <fullName evidence="7">Putative U11/U12 small nuclear ribonucleoprotein 48 kDa protein</fullName>
    </submittedName>
</protein>
<evidence type="ECO:0000313" key="7">
    <source>
        <dbReference type="EMBL" id="RHN80582.1"/>
    </source>
</evidence>
<accession>A0A0C3UPW6</accession>
<reference evidence="8" key="3">
    <citation type="submission" date="2015-04" db="UniProtKB">
        <authorList>
            <consortium name="EnsemblPlants"/>
        </authorList>
    </citation>
    <scope>IDENTIFICATION</scope>
    <source>
        <strain evidence="8">cv. Jemalong A17</strain>
    </source>
</reference>
<dbReference type="EMBL" id="PSQE01000001">
    <property type="protein sequence ID" value="RHN80582.1"/>
    <property type="molecule type" value="Genomic_DNA"/>
</dbReference>